<name>A0A6J4PUG8_9BACT</name>
<keyword evidence="10" id="KW-0129">CBS domain</keyword>
<dbReference type="Pfam" id="PF00654">
    <property type="entry name" value="Voltage_CLC"/>
    <property type="match status" value="1"/>
</dbReference>
<proteinExistence type="predicted"/>
<feature type="transmembrane region" description="Helical" evidence="11">
    <location>
        <begin position="388"/>
        <end position="407"/>
    </location>
</feature>
<dbReference type="GO" id="GO:0005254">
    <property type="term" value="F:chloride channel activity"/>
    <property type="evidence" value="ECO:0007669"/>
    <property type="project" value="UniProtKB-KW"/>
</dbReference>
<dbReference type="CDD" id="cd00400">
    <property type="entry name" value="Voltage_gated_ClC"/>
    <property type="match status" value="1"/>
</dbReference>
<evidence type="ECO:0000256" key="11">
    <source>
        <dbReference type="SAM" id="Phobius"/>
    </source>
</evidence>
<evidence type="ECO:0000256" key="8">
    <source>
        <dbReference type="ARBA" id="ARBA00023214"/>
    </source>
</evidence>
<gene>
    <name evidence="13" type="ORF">AVDCRST_MAG64-3174</name>
</gene>
<feature type="transmembrane region" description="Helical" evidence="11">
    <location>
        <begin position="213"/>
        <end position="231"/>
    </location>
</feature>
<reference evidence="13" key="1">
    <citation type="submission" date="2020-02" db="EMBL/GenBank/DDBJ databases">
        <authorList>
            <person name="Meier V. D."/>
        </authorList>
    </citation>
    <scope>NUCLEOTIDE SEQUENCE</scope>
    <source>
        <strain evidence="13">AVDCRST_MAG64</strain>
    </source>
</reference>
<sequence length="630" mass="65759">MVSALTAFLIRVRVLVNRLSARLGLGENGFLVVLAVLIGIVTAGAAVSFHELIRLIRVYLYGGVADGALYGRHVWLLVLFPAAGGLAVGLANWLLARGRGAGAAAAGHGVVDVMETVTRASGWLRPRAALETLVTSAVTIGTGGSAGAEGPIVQIGAAISSGFGRAFALARPQAPVLIGCGTAAGISAVFDAPIGGVIFTLEVILYDFSIRAFAPIVLASVIANVTTRAIFHRLQPGMEHAIFAMPQNVGAGQELNWPSLPSFVVLGLLCGGVGVTLTRLMYRTEELFRRAPIPRPLKPAVGGALLGVLGVSYVVIFGWLLLDRIKPIDYYAMPAFFGDGYVVVQQLFDPKFYAQWDPPKLALVLAFLVGAKVVGTCLTLGSGGSGGVIAPSLFLGAASGALLGLALQRLGLSAGVGIGFYALVGMGAVLAAVVHAPLAAILILFEVTQQRGVILPAMLASVVATGTARLIFRDSIYTLGLRRRGVTVGTSSDLRILRRMTVDQVELDPVNAVKLDTPFEHLVRLTAESGAVDFVAFDPAGTYAGLVTADDVRTALLQPEAIPLLLAGEVVRPEVPCVSSADDLAGVLETFSRFEVSRLPVCVAGTPGHVIGLISRGALMRRYHRALTES</sequence>
<dbReference type="InterPro" id="IPR001807">
    <property type="entry name" value="ClC"/>
</dbReference>
<feature type="transmembrane region" description="Helical" evidence="11">
    <location>
        <begin position="451"/>
        <end position="472"/>
    </location>
</feature>
<dbReference type="SUPFAM" id="SSF81340">
    <property type="entry name" value="Clc chloride channel"/>
    <property type="match status" value="1"/>
</dbReference>
<dbReference type="InterPro" id="IPR050368">
    <property type="entry name" value="ClC-type_chloride_channel"/>
</dbReference>
<keyword evidence="8" id="KW-0868">Chloride</keyword>
<feature type="transmembrane region" description="Helical" evidence="11">
    <location>
        <begin position="263"/>
        <end position="282"/>
    </location>
</feature>
<dbReference type="Gene3D" id="1.10.3080.10">
    <property type="entry name" value="Clc chloride channel"/>
    <property type="match status" value="1"/>
</dbReference>
<dbReference type="PROSITE" id="PS51371">
    <property type="entry name" value="CBS"/>
    <property type="match status" value="1"/>
</dbReference>
<dbReference type="PANTHER" id="PTHR43427:SF6">
    <property type="entry name" value="CHLORIDE CHANNEL PROTEIN CLC-E"/>
    <property type="match status" value="1"/>
</dbReference>
<feature type="transmembrane region" description="Helical" evidence="11">
    <location>
        <begin position="176"/>
        <end position="201"/>
    </location>
</feature>
<keyword evidence="7" id="KW-0869">Chloride channel</keyword>
<comment type="subcellular location">
    <subcellularLocation>
        <location evidence="1">Membrane</location>
        <topology evidence="1">Multi-pass membrane protein</topology>
    </subcellularLocation>
</comment>
<dbReference type="Pfam" id="PF00571">
    <property type="entry name" value="CBS"/>
    <property type="match status" value="1"/>
</dbReference>
<organism evidence="13">
    <name type="scientific">uncultured Phycisphaerae bacterium</name>
    <dbReference type="NCBI Taxonomy" id="904963"/>
    <lineage>
        <taxon>Bacteria</taxon>
        <taxon>Pseudomonadati</taxon>
        <taxon>Planctomycetota</taxon>
        <taxon>Phycisphaerae</taxon>
        <taxon>environmental samples</taxon>
    </lineage>
</organism>
<evidence type="ECO:0000256" key="10">
    <source>
        <dbReference type="PROSITE-ProRule" id="PRU00703"/>
    </source>
</evidence>
<feature type="transmembrane region" description="Helical" evidence="11">
    <location>
        <begin position="419"/>
        <end position="445"/>
    </location>
</feature>
<dbReference type="Gene3D" id="3.10.580.10">
    <property type="entry name" value="CBS-domain"/>
    <property type="match status" value="1"/>
</dbReference>
<protein>
    <submittedName>
        <fullName evidence="13">Chloride channel protein</fullName>
    </submittedName>
</protein>
<evidence type="ECO:0000313" key="13">
    <source>
        <dbReference type="EMBL" id="CAA9425897.1"/>
    </source>
</evidence>
<dbReference type="PANTHER" id="PTHR43427">
    <property type="entry name" value="CHLORIDE CHANNEL PROTEIN CLC-E"/>
    <property type="match status" value="1"/>
</dbReference>
<feature type="transmembrane region" description="Helical" evidence="11">
    <location>
        <begin position="303"/>
        <end position="322"/>
    </location>
</feature>
<feature type="domain" description="CBS" evidence="12">
    <location>
        <begin position="571"/>
        <end position="629"/>
    </location>
</feature>
<evidence type="ECO:0000256" key="9">
    <source>
        <dbReference type="ARBA" id="ARBA00023303"/>
    </source>
</evidence>
<feature type="transmembrane region" description="Helical" evidence="11">
    <location>
        <begin position="30"/>
        <end position="53"/>
    </location>
</feature>
<keyword evidence="9" id="KW-0407">Ion channel</keyword>
<evidence type="ECO:0000256" key="4">
    <source>
        <dbReference type="ARBA" id="ARBA00022989"/>
    </source>
</evidence>
<evidence type="ECO:0000256" key="7">
    <source>
        <dbReference type="ARBA" id="ARBA00023173"/>
    </source>
</evidence>
<evidence type="ECO:0000259" key="12">
    <source>
        <dbReference type="PROSITE" id="PS51371"/>
    </source>
</evidence>
<dbReference type="InterPro" id="IPR000644">
    <property type="entry name" value="CBS_dom"/>
</dbReference>
<dbReference type="InterPro" id="IPR046342">
    <property type="entry name" value="CBS_dom_sf"/>
</dbReference>
<feature type="transmembrane region" description="Helical" evidence="11">
    <location>
        <begin position="74"/>
        <end position="95"/>
    </location>
</feature>
<feature type="transmembrane region" description="Helical" evidence="11">
    <location>
        <begin position="360"/>
        <end position="382"/>
    </location>
</feature>
<keyword evidence="2" id="KW-0813">Transport</keyword>
<dbReference type="InterPro" id="IPR014743">
    <property type="entry name" value="Cl-channel_core"/>
</dbReference>
<keyword evidence="4 11" id="KW-1133">Transmembrane helix</keyword>
<dbReference type="AlphaFoldDB" id="A0A6J4PUG8"/>
<evidence type="ECO:0000256" key="3">
    <source>
        <dbReference type="ARBA" id="ARBA00022692"/>
    </source>
</evidence>
<dbReference type="SUPFAM" id="SSF54631">
    <property type="entry name" value="CBS-domain pair"/>
    <property type="match status" value="1"/>
</dbReference>
<dbReference type="EMBL" id="CADCUQ010000728">
    <property type="protein sequence ID" value="CAA9425897.1"/>
    <property type="molecule type" value="Genomic_DNA"/>
</dbReference>
<evidence type="ECO:0000256" key="1">
    <source>
        <dbReference type="ARBA" id="ARBA00004141"/>
    </source>
</evidence>
<evidence type="ECO:0000256" key="6">
    <source>
        <dbReference type="ARBA" id="ARBA00023136"/>
    </source>
</evidence>
<keyword evidence="6 11" id="KW-0472">Membrane</keyword>
<dbReference type="GO" id="GO:0034707">
    <property type="term" value="C:chloride channel complex"/>
    <property type="evidence" value="ECO:0007669"/>
    <property type="project" value="UniProtKB-KW"/>
</dbReference>
<evidence type="ECO:0000256" key="5">
    <source>
        <dbReference type="ARBA" id="ARBA00023065"/>
    </source>
</evidence>
<keyword evidence="3 11" id="KW-0812">Transmembrane</keyword>
<evidence type="ECO:0000256" key="2">
    <source>
        <dbReference type="ARBA" id="ARBA00022448"/>
    </source>
</evidence>
<keyword evidence="5" id="KW-0406">Ion transport</keyword>
<accession>A0A6J4PUG8</accession>
<dbReference type="PRINTS" id="PR00762">
    <property type="entry name" value="CLCHANNEL"/>
</dbReference>